<evidence type="ECO:0000256" key="9">
    <source>
        <dbReference type="ARBA" id="ARBA00022771"/>
    </source>
</evidence>
<dbReference type="FunFam" id="3.30.40.10:FF:000137">
    <property type="entry name" value="RanBP-type and C3HC4-type zinc finger-containing protein 1"/>
    <property type="match status" value="1"/>
</dbReference>
<evidence type="ECO:0000256" key="4">
    <source>
        <dbReference type="ARBA" id="ARBA00005884"/>
    </source>
</evidence>
<dbReference type="Gene3D" id="3.30.40.10">
    <property type="entry name" value="Zinc/RING finger domain, C3HC4 (zinc finger)"/>
    <property type="match status" value="1"/>
</dbReference>
<dbReference type="EMBL" id="BEGY01000005">
    <property type="protein sequence ID" value="GAX73932.1"/>
    <property type="molecule type" value="Genomic_DNA"/>
</dbReference>
<keyword evidence="10" id="KW-0833">Ubl conjugation pathway</keyword>
<reference evidence="17 18" key="1">
    <citation type="submission" date="2017-08" db="EMBL/GenBank/DDBJ databases">
        <title>Acidophilic green algal genome provides insights into adaptation to an acidic environment.</title>
        <authorList>
            <person name="Hirooka S."/>
            <person name="Hirose Y."/>
            <person name="Kanesaki Y."/>
            <person name="Higuchi S."/>
            <person name="Fujiwara T."/>
            <person name="Onuma R."/>
            <person name="Era A."/>
            <person name="Ohbayashi R."/>
            <person name="Uzuka A."/>
            <person name="Nozaki H."/>
            <person name="Yoshikawa H."/>
            <person name="Miyagishima S.Y."/>
        </authorList>
    </citation>
    <scope>NUCLEOTIDE SEQUENCE [LARGE SCALE GENOMIC DNA]</scope>
    <source>
        <strain evidence="17 18">NIES-2499</strain>
    </source>
</reference>
<evidence type="ECO:0000256" key="6">
    <source>
        <dbReference type="ARBA" id="ARBA00022679"/>
    </source>
</evidence>
<dbReference type="PROSITE" id="PS51873">
    <property type="entry name" value="TRIAD"/>
    <property type="match status" value="1"/>
</dbReference>
<keyword evidence="18" id="KW-1185">Reference proteome</keyword>
<evidence type="ECO:0000313" key="18">
    <source>
        <dbReference type="Proteomes" id="UP000232323"/>
    </source>
</evidence>
<feature type="domain" description="RING-type" evidence="16">
    <location>
        <begin position="307"/>
        <end position="535"/>
    </location>
</feature>
<feature type="domain" description="RWD" evidence="15">
    <location>
        <begin position="24"/>
        <end position="215"/>
    </location>
</feature>
<dbReference type="InterPro" id="IPR006575">
    <property type="entry name" value="RWD_dom"/>
</dbReference>
<dbReference type="AlphaFoldDB" id="A0A250WTG1"/>
<dbReference type="InterPro" id="IPR002867">
    <property type="entry name" value="IBR_dom"/>
</dbReference>
<protein>
    <recommendedName>
        <fullName evidence="5">RBR-type E3 ubiquitin transferase</fullName>
        <ecNumber evidence="5">2.3.2.31</ecNumber>
    </recommendedName>
</protein>
<comment type="function">
    <text evidence="2">Might act as an E3 ubiquitin-protein ligase, or as part of E3 complex, which accepts ubiquitin from specific E2 ubiquitin-conjugating enzymes and then transfers it to substrates.</text>
</comment>
<dbReference type="EC" id="2.3.2.31" evidence="5"/>
<dbReference type="PROSITE" id="PS50908">
    <property type="entry name" value="RWD"/>
    <property type="match status" value="1"/>
</dbReference>
<dbReference type="CDD" id="cd20341">
    <property type="entry name" value="BRcat_RBR_RNF14"/>
    <property type="match status" value="1"/>
</dbReference>
<sequence length="624" mass="70839">MFMQDHSSATAFSCDPDVYNQQLEELIVLQSIFGEQISLSGSSEESCLVGKPVSEWRLFSGFLVEWRLFSGFLVDWRLFPGFLVDWRLFPGFLVDWRLFPGFLVDWRLFPGFLVDWRLFPGFLVDWRLFPGFLVDWRLFPGFLVHHLPPIRLVLQFPSTYPVEQPPSIKLLSAMWLTSTQLQSLQSQLLVLWQAQRGDPVVFVWMDWLKQNALSHLGVISNLIVRPTQRSHSRLPSKELLPQDAQPTCSEHETLGAQAASSSGVVYTLGPCEAEVHTPVSHVLPAEELALNLMRYAATCAAEEFNRSYLRCTICFENMLGSSFIQLPSCSHTFCKSCLVMHSQTLVIEGTVDHICCPEPGCKTPVPSHLLREWVQEEAYSRWEGLVLQRALQRMSDVAFCPRCQAVTMKDQDSMGECPSCLYVFCGKCYMAWHPTLPCLSSEELLELNAKRAQTANKSPEDIQRMAIDYINTKKTLEVLREQTKSCPGCSMAIDKFDGCNKVVCSSCSTKFCWRCLKVIEDYSHFSANTCELFDEAVIRRWNNAMHAPRAMEVDDRRYAAMYMIEEGHGRPLSCPMCGQLNAKIGGNNNIRCWACFNNFCGACRMALRVKPGLHFGPSGCKQHS</sequence>
<dbReference type="Gene3D" id="3.10.110.10">
    <property type="entry name" value="Ubiquitin Conjugating Enzyme"/>
    <property type="match status" value="1"/>
</dbReference>
<dbReference type="InterPro" id="IPR017907">
    <property type="entry name" value="Znf_RING_CS"/>
</dbReference>
<dbReference type="Proteomes" id="UP000232323">
    <property type="component" value="Unassembled WGS sequence"/>
</dbReference>
<dbReference type="InterPro" id="IPR031127">
    <property type="entry name" value="E3_UB_ligase_RBR"/>
</dbReference>
<evidence type="ECO:0000256" key="11">
    <source>
        <dbReference type="ARBA" id="ARBA00022833"/>
    </source>
</evidence>
<dbReference type="Pfam" id="PF05773">
    <property type="entry name" value="RWD"/>
    <property type="match status" value="1"/>
</dbReference>
<dbReference type="Pfam" id="PF22191">
    <property type="entry name" value="IBR_1"/>
    <property type="match status" value="1"/>
</dbReference>
<comment type="similarity">
    <text evidence="12">Belongs to the RBR family. RNF14 subfamily.</text>
</comment>
<dbReference type="GO" id="GO:0016567">
    <property type="term" value="P:protein ubiquitination"/>
    <property type="evidence" value="ECO:0007669"/>
    <property type="project" value="InterPro"/>
</dbReference>
<comment type="pathway">
    <text evidence="3">Protein modification; protein ubiquitination.</text>
</comment>
<keyword evidence="8" id="KW-0677">Repeat</keyword>
<dbReference type="Pfam" id="PF01485">
    <property type="entry name" value="IBR"/>
    <property type="match status" value="1"/>
</dbReference>
<dbReference type="InterPro" id="IPR013083">
    <property type="entry name" value="Znf_RING/FYVE/PHD"/>
</dbReference>
<dbReference type="STRING" id="1157962.A0A250WTG1"/>
<name>A0A250WTG1_9CHLO</name>
<dbReference type="PROSITE" id="PS50089">
    <property type="entry name" value="ZF_RING_2"/>
    <property type="match status" value="1"/>
</dbReference>
<evidence type="ECO:0000256" key="7">
    <source>
        <dbReference type="ARBA" id="ARBA00022723"/>
    </source>
</evidence>
<evidence type="ECO:0000256" key="1">
    <source>
        <dbReference type="ARBA" id="ARBA00001798"/>
    </source>
</evidence>
<evidence type="ECO:0000256" key="12">
    <source>
        <dbReference type="ARBA" id="ARBA00044508"/>
    </source>
</evidence>
<evidence type="ECO:0000259" key="16">
    <source>
        <dbReference type="PROSITE" id="PS51873"/>
    </source>
</evidence>
<dbReference type="GO" id="GO:0061630">
    <property type="term" value="F:ubiquitin protein ligase activity"/>
    <property type="evidence" value="ECO:0007669"/>
    <property type="project" value="UniProtKB-EC"/>
</dbReference>
<dbReference type="SUPFAM" id="SSF54495">
    <property type="entry name" value="UBC-like"/>
    <property type="match status" value="1"/>
</dbReference>
<accession>A0A250WTG1</accession>
<gene>
    <name evidence="17" type="ORF">CEUSTIGMA_g1382.t1</name>
</gene>
<keyword evidence="6" id="KW-0808">Transferase</keyword>
<evidence type="ECO:0000256" key="5">
    <source>
        <dbReference type="ARBA" id="ARBA00012251"/>
    </source>
</evidence>
<dbReference type="InterPro" id="IPR001841">
    <property type="entry name" value="Znf_RING"/>
</dbReference>
<dbReference type="Gene3D" id="1.20.120.1750">
    <property type="match status" value="1"/>
</dbReference>
<dbReference type="OrthoDB" id="1431934at2759"/>
<dbReference type="InterPro" id="IPR031128">
    <property type="entry name" value="RNF14_RING-HC_Zfn"/>
</dbReference>
<keyword evidence="7" id="KW-0479">Metal-binding</keyword>
<comment type="similarity">
    <text evidence="4">Belongs to the RBR family. Ariadne subfamily.</text>
</comment>
<dbReference type="InterPro" id="IPR044066">
    <property type="entry name" value="TRIAD_supradom"/>
</dbReference>
<dbReference type="PANTHER" id="PTHR11685">
    <property type="entry name" value="RBR FAMILY RING FINGER AND IBR DOMAIN-CONTAINING"/>
    <property type="match status" value="1"/>
</dbReference>
<dbReference type="SUPFAM" id="SSF57850">
    <property type="entry name" value="RING/U-box"/>
    <property type="match status" value="4"/>
</dbReference>
<evidence type="ECO:0000256" key="13">
    <source>
        <dbReference type="PROSITE-ProRule" id="PRU00175"/>
    </source>
</evidence>
<dbReference type="SMART" id="SM00184">
    <property type="entry name" value="RING"/>
    <property type="match status" value="3"/>
</dbReference>
<feature type="domain" description="RING-type" evidence="14">
    <location>
        <begin position="311"/>
        <end position="357"/>
    </location>
</feature>
<dbReference type="PROSITE" id="PS00518">
    <property type="entry name" value="ZF_RING_1"/>
    <property type="match status" value="1"/>
</dbReference>
<dbReference type="InterPro" id="IPR016135">
    <property type="entry name" value="UBQ-conjugating_enzyme/RWD"/>
</dbReference>
<evidence type="ECO:0000313" key="17">
    <source>
        <dbReference type="EMBL" id="GAX73932.1"/>
    </source>
</evidence>
<organism evidence="17 18">
    <name type="scientific">Chlamydomonas eustigma</name>
    <dbReference type="NCBI Taxonomy" id="1157962"/>
    <lineage>
        <taxon>Eukaryota</taxon>
        <taxon>Viridiplantae</taxon>
        <taxon>Chlorophyta</taxon>
        <taxon>core chlorophytes</taxon>
        <taxon>Chlorophyceae</taxon>
        <taxon>CS clade</taxon>
        <taxon>Chlamydomonadales</taxon>
        <taxon>Chlamydomonadaceae</taxon>
        <taxon>Chlamydomonas</taxon>
    </lineage>
</organism>
<evidence type="ECO:0000256" key="8">
    <source>
        <dbReference type="ARBA" id="ARBA00022737"/>
    </source>
</evidence>
<dbReference type="CDD" id="cd16628">
    <property type="entry name" value="RING-HC_RBR_RNF14"/>
    <property type="match status" value="1"/>
</dbReference>
<keyword evidence="9 13" id="KW-0863">Zinc-finger</keyword>
<dbReference type="CDD" id="cd23820">
    <property type="entry name" value="RWD_RNF14"/>
    <property type="match status" value="1"/>
</dbReference>
<dbReference type="SMART" id="SM00591">
    <property type="entry name" value="RWD"/>
    <property type="match status" value="1"/>
</dbReference>
<dbReference type="SMART" id="SM00647">
    <property type="entry name" value="IBR"/>
    <property type="match status" value="2"/>
</dbReference>
<dbReference type="InterPro" id="IPR047548">
    <property type="entry name" value="Rcat_RBR_RNF14"/>
</dbReference>
<proteinExistence type="inferred from homology"/>
<evidence type="ECO:0000256" key="2">
    <source>
        <dbReference type="ARBA" id="ARBA00003976"/>
    </source>
</evidence>
<comment type="caution">
    <text evidence="17">The sequence shown here is derived from an EMBL/GenBank/DDBJ whole genome shotgun (WGS) entry which is preliminary data.</text>
</comment>
<evidence type="ECO:0000259" key="15">
    <source>
        <dbReference type="PROSITE" id="PS50908"/>
    </source>
</evidence>
<evidence type="ECO:0000259" key="14">
    <source>
        <dbReference type="PROSITE" id="PS50089"/>
    </source>
</evidence>
<evidence type="ECO:0000256" key="3">
    <source>
        <dbReference type="ARBA" id="ARBA00004906"/>
    </source>
</evidence>
<comment type="catalytic activity">
    <reaction evidence="1">
        <text>[E2 ubiquitin-conjugating enzyme]-S-ubiquitinyl-L-cysteine + [acceptor protein]-L-lysine = [E2 ubiquitin-conjugating enzyme]-L-cysteine + [acceptor protein]-N(6)-ubiquitinyl-L-lysine.</text>
        <dbReference type="EC" id="2.3.2.31"/>
    </reaction>
</comment>
<dbReference type="CDD" id="cd20354">
    <property type="entry name" value="Rcat_RBR_RNF14"/>
    <property type="match status" value="1"/>
</dbReference>
<evidence type="ECO:0000256" key="10">
    <source>
        <dbReference type="ARBA" id="ARBA00022786"/>
    </source>
</evidence>
<dbReference type="GO" id="GO:0008270">
    <property type="term" value="F:zinc ion binding"/>
    <property type="evidence" value="ECO:0007669"/>
    <property type="project" value="UniProtKB-KW"/>
</dbReference>
<keyword evidence="11" id="KW-0862">Zinc</keyword>